<dbReference type="Proteomes" id="UP000537326">
    <property type="component" value="Unassembled WGS sequence"/>
</dbReference>
<sequence length="73" mass="7745">MSDDLALARMFRRECSGCGGTNLAWSTGHDFAATGNGQAHLADAVANSGGLLSMRECLARAVESSRVVYEQPR</sequence>
<evidence type="ECO:0000313" key="2">
    <source>
        <dbReference type="Proteomes" id="UP000537326"/>
    </source>
</evidence>
<name>A0A7Y9YDI7_9ACTN</name>
<proteinExistence type="predicted"/>
<comment type="caution">
    <text evidence="1">The sequence shown here is derived from an EMBL/GenBank/DDBJ whole genome shotgun (WGS) entry which is preliminary data.</text>
</comment>
<dbReference type="EMBL" id="JACBZI010000001">
    <property type="protein sequence ID" value="NYI10168.1"/>
    <property type="molecule type" value="Genomic_DNA"/>
</dbReference>
<evidence type="ECO:0000313" key="1">
    <source>
        <dbReference type="EMBL" id="NYI10168.1"/>
    </source>
</evidence>
<gene>
    <name evidence="1" type="ORF">BKA05_001683</name>
</gene>
<dbReference type="RefSeq" id="WP_179531048.1">
    <property type="nucleotide sequence ID" value="NZ_BAAAPP010000003.1"/>
</dbReference>
<organism evidence="1 2">
    <name type="scientific">Nocardioides marinus</name>
    <dbReference type="NCBI Taxonomy" id="374514"/>
    <lineage>
        <taxon>Bacteria</taxon>
        <taxon>Bacillati</taxon>
        <taxon>Actinomycetota</taxon>
        <taxon>Actinomycetes</taxon>
        <taxon>Propionibacteriales</taxon>
        <taxon>Nocardioidaceae</taxon>
        <taxon>Nocardioides</taxon>
    </lineage>
</organism>
<reference evidence="1 2" key="1">
    <citation type="submission" date="2020-07" db="EMBL/GenBank/DDBJ databases">
        <title>Sequencing the genomes of 1000 actinobacteria strains.</title>
        <authorList>
            <person name="Klenk H.-P."/>
        </authorList>
    </citation>
    <scope>NUCLEOTIDE SEQUENCE [LARGE SCALE GENOMIC DNA]</scope>
    <source>
        <strain evidence="1 2">DSM 18248</strain>
    </source>
</reference>
<protein>
    <submittedName>
        <fullName evidence="1">Uncharacterized protein</fullName>
    </submittedName>
</protein>
<keyword evidence="2" id="KW-1185">Reference proteome</keyword>
<dbReference type="AlphaFoldDB" id="A0A7Y9YDI7"/>
<accession>A0A7Y9YDI7</accession>